<evidence type="ECO:0000313" key="7">
    <source>
        <dbReference type="EMBL" id="CAB3383386.1"/>
    </source>
</evidence>
<evidence type="ECO:0000256" key="1">
    <source>
        <dbReference type="ARBA" id="ARBA00004141"/>
    </source>
</evidence>
<feature type="transmembrane region" description="Helical" evidence="6">
    <location>
        <begin position="38"/>
        <end position="58"/>
    </location>
</feature>
<dbReference type="GO" id="GO:0016020">
    <property type="term" value="C:membrane"/>
    <property type="evidence" value="ECO:0007669"/>
    <property type="project" value="UniProtKB-SubCell"/>
</dbReference>
<dbReference type="InterPro" id="IPR018614">
    <property type="entry name" value="KRTCAP2"/>
</dbReference>
<keyword evidence="8" id="KW-1185">Reference proteome</keyword>
<dbReference type="PANTHER" id="PTHR32001">
    <property type="entry name" value="KERATINOCYTE-ASSOCIATED PROTEIN 2"/>
    <property type="match status" value="1"/>
</dbReference>
<dbReference type="AlphaFoldDB" id="A0A8S1DZG6"/>
<comment type="caution">
    <text evidence="7">The sequence shown here is derived from an EMBL/GenBank/DDBJ whole genome shotgun (WGS) entry which is preliminary data.</text>
</comment>
<dbReference type="OrthoDB" id="1111004at2759"/>
<organism evidence="7 8">
    <name type="scientific">Cloeon dipterum</name>
    <dbReference type="NCBI Taxonomy" id="197152"/>
    <lineage>
        <taxon>Eukaryota</taxon>
        <taxon>Metazoa</taxon>
        <taxon>Ecdysozoa</taxon>
        <taxon>Arthropoda</taxon>
        <taxon>Hexapoda</taxon>
        <taxon>Insecta</taxon>
        <taxon>Pterygota</taxon>
        <taxon>Palaeoptera</taxon>
        <taxon>Ephemeroptera</taxon>
        <taxon>Pisciforma</taxon>
        <taxon>Baetidae</taxon>
        <taxon>Cloeon</taxon>
    </lineage>
</organism>
<proteinExistence type="inferred from homology"/>
<dbReference type="PANTHER" id="PTHR32001:SF1">
    <property type="entry name" value="KERATINOCYTE-ASSOCIATED PROTEIN 2"/>
    <property type="match status" value="1"/>
</dbReference>
<comment type="subcellular location">
    <subcellularLocation>
        <location evidence="1">Membrane</location>
        <topology evidence="1">Multi-pass membrane protein</topology>
    </subcellularLocation>
</comment>
<reference evidence="7 8" key="1">
    <citation type="submission" date="2020-04" db="EMBL/GenBank/DDBJ databases">
        <authorList>
            <person name="Alioto T."/>
            <person name="Alioto T."/>
            <person name="Gomez Garrido J."/>
        </authorList>
    </citation>
    <scope>NUCLEOTIDE SEQUENCE [LARGE SCALE GENOMIC DNA]</scope>
</reference>
<evidence type="ECO:0000313" key="8">
    <source>
        <dbReference type="Proteomes" id="UP000494165"/>
    </source>
</evidence>
<name>A0A8S1DZG6_9INSE</name>
<evidence type="ECO:0000256" key="4">
    <source>
        <dbReference type="ARBA" id="ARBA00022989"/>
    </source>
</evidence>
<dbReference type="Proteomes" id="UP000494165">
    <property type="component" value="Unassembled WGS sequence"/>
</dbReference>
<gene>
    <name evidence="7" type="ORF">CLODIP_2_CD10842</name>
</gene>
<evidence type="ECO:0000256" key="6">
    <source>
        <dbReference type="SAM" id="Phobius"/>
    </source>
</evidence>
<dbReference type="EMBL" id="CADEPI010000307">
    <property type="protein sequence ID" value="CAB3383386.1"/>
    <property type="molecule type" value="Genomic_DNA"/>
</dbReference>
<evidence type="ECO:0000256" key="5">
    <source>
        <dbReference type="ARBA" id="ARBA00023136"/>
    </source>
</evidence>
<keyword evidence="3 6" id="KW-0812">Transmembrane</keyword>
<keyword evidence="4 6" id="KW-1133">Transmembrane helix</keyword>
<feature type="transmembrane region" description="Helical" evidence="6">
    <location>
        <begin position="6"/>
        <end position="26"/>
    </location>
</feature>
<evidence type="ECO:0008006" key="9">
    <source>
        <dbReference type="Google" id="ProtNLM"/>
    </source>
</evidence>
<evidence type="ECO:0000256" key="3">
    <source>
        <dbReference type="ARBA" id="ARBA00022692"/>
    </source>
</evidence>
<evidence type="ECO:0000256" key="2">
    <source>
        <dbReference type="ARBA" id="ARBA00007279"/>
    </source>
</evidence>
<feature type="transmembrane region" description="Helical" evidence="6">
    <location>
        <begin position="78"/>
        <end position="107"/>
    </location>
</feature>
<sequence>MAASSGTSFALASILSILLFSGMQMYKHWLASTQVQTIFGGYLGSVLFILSLTAVGNLETVLFGKDFQTKLPEVLFCLVGAVFAAGTIHRVCTTTCIIFSLVSLYFVNNISQKTYSITTTYQPQMSKKKK</sequence>
<comment type="similarity">
    <text evidence="2">Belongs to the KRTCAP2 family.</text>
</comment>
<keyword evidence="5 6" id="KW-0472">Membrane</keyword>
<accession>A0A8S1DZG6</accession>
<protein>
    <recommendedName>
        <fullName evidence="9">Dolichyl-diphosphooligosaccharide--protein glycosyltransferase subunit KCP2</fullName>
    </recommendedName>
</protein>
<dbReference type="Pfam" id="PF09775">
    <property type="entry name" value="Keratin_assoc"/>
    <property type="match status" value="1"/>
</dbReference>